<protein>
    <submittedName>
        <fullName evidence="1">Uncharacterized protein</fullName>
    </submittedName>
</protein>
<name>A0A9D4FP64_DREPO</name>
<reference evidence="1" key="2">
    <citation type="submission" date="2020-11" db="EMBL/GenBank/DDBJ databases">
        <authorList>
            <person name="McCartney M.A."/>
            <person name="Auch B."/>
            <person name="Kono T."/>
            <person name="Mallez S."/>
            <person name="Becker A."/>
            <person name="Gohl D.M."/>
            <person name="Silverstein K.A.T."/>
            <person name="Koren S."/>
            <person name="Bechman K.B."/>
            <person name="Herman A."/>
            <person name="Abrahante J.E."/>
            <person name="Garbe J."/>
        </authorList>
    </citation>
    <scope>NUCLEOTIDE SEQUENCE</scope>
    <source>
        <strain evidence="1">Duluth1</strain>
        <tissue evidence="1">Whole animal</tissue>
    </source>
</reference>
<proteinExistence type="predicted"/>
<evidence type="ECO:0000313" key="2">
    <source>
        <dbReference type="Proteomes" id="UP000828390"/>
    </source>
</evidence>
<sequence>MNQRQSSSRDLGISMVWDTQSMNIMAAHEKVAVITLRVWHLHGEGPSVYEYYDST</sequence>
<dbReference type="AlphaFoldDB" id="A0A9D4FP64"/>
<organism evidence="1 2">
    <name type="scientific">Dreissena polymorpha</name>
    <name type="common">Zebra mussel</name>
    <name type="synonym">Mytilus polymorpha</name>
    <dbReference type="NCBI Taxonomy" id="45954"/>
    <lineage>
        <taxon>Eukaryota</taxon>
        <taxon>Metazoa</taxon>
        <taxon>Spiralia</taxon>
        <taxon>Lophotrochozoa</taxon>
        <taxon>Mollusca</taxon>
        <taxon>Bivalvia</taxon>
        <taxon>Autobranchia</taxon>
        <taxon>Heteroconchia</taxon>
        <taxon>Euheterodonta</taxon>
        <taxon>Imparidentia</taxon>
        <taxon>Neoheterodontei</taxon>
        <taxon>Myida</taxon>
        <taxon>Dreissenoidea</taxon>
        <taxon>Dreissenidae</taxon>
        <taxon>Dreissena</taxon>
    </lineage>
</organism>
<reference evidence="1" key="1">
    <citation type="journal article" date="2019" name="bioRxiv">
        <title>The Genome of the Zebra Mussel, Dreissena polymorpha: A Resource for Invasive Species Research.</title>
        <authorList>
            <person name="McCartney M.A."/>
            <person name="Auch B."/>
            <person name="Kono T."/>
            <person name="Mallez S."/>
            <person name="Zhang Y."/>
            <person name="Obille A."/>
            <person name="Becker A."/>
            <person name="Abrahante J.E."/>
            <person name="Garbe J."/>
            <person name="Badalamenti J.P."/>
            <person name="Herman A."/>
            <person name="Mangelson H."/>
            <person name="Liachko I."/>
            <person name="Sullivan S."/>
            <person name="Sone E.D."/>
            <person name="Koren S."/>
            <person name="Silverstein K.A.T."/>
            <person name="Beckman K.B."/>
            <person name="Gohl D.M."/>
        </authorList>
    </citation>
    <scope>NUCLEOTIDE SEQUENCE</scope>
    <source>
        <strain evidence="1">Duluth1</strain>
        <tissue evidence="1">Whole animal</tissue>
    </source>
</reference>
<gene>
    <name evidence="1" type="ORF">DPMN_156096</name>
</gene>
<comment type="caution">
    <text evidence="1">The sequence shown here is derived from an EMBL/GenBank/DDBJ whole genome shotgun (WGS) entry which is preliminary data.</text>
</comment>
<dbReference type="Proteomes" id="UP000828390">
    <property type="component" value="Unassembled WGS sequence"/>
</dbReference>
<accession>A0A9D4FP64</accession>
<evidence type="ECO:0000313" key="1">
    <source>
        <dbReference type="EMBL" id="KAH3802420.1"/>
    </source>
</evidence>
<dbReference type="EMBL" id="JAIWYP010000007">
    <property type="protein sequence ID" value="KAH3802420.1"/>
    <property type="molecule type" value="Genomic_DNA"/>
</dbReference>
<keyword evidence="2" id="KW-1185">Reference proteome</keyword>